<evidence type="ECO:0000313" key="2">
    <source>
        <dbReference type="EMBL" id="KAK0725910.1"/>
    </source>
</evidence>
<sequence length="188" mass="19119">MKARIASLAAVWLLSHPIAPVSAQNKHIIEVLSTTTLFKVNKVPQALNTSSSSASLLPSWNASVAFTFLPTNSSSAASAARTTTTPQGGLLPSLTAVIGNITSGLGNVTSGLGLGASPTIAGRAANTTSPSSFSFPSLSMPSLTFSSLSMPSLTFSSLTMPSLSLTFSSIRWPNNTATTTTPASSKAS</sequence>
<gene>
    <name evidence="2" type="ORF">B0H67DRAFT_551357</name>
</gene>
<dbReference type="AlphaFoldDB" id="A0AA40B1M5"/>
<reference evidence="2" key="1">
    <citation type="submission" date="2023-06" db="EMBL/GenBank/DDBJ databases">
        <title>Genome-scale phylogeny and comparative genomics of the fungal order Sordariales.</title>
        <authorList>
            <consortium name="Lawrence Berkeley National Laboratory"/>
            <person name="Hensen N."/>
            <person name="Bonometti L."/>
            <person name="Westerberg I."/>
            <person name="Brannstrom I.O."/>
            <person name="Guillou S."/>
            <person name="Cros-Aarteil S."/>
            <person name="Calhoun S."/>
            <person name="Haridas S."/>
            <person name="Kuo A."/>
            <person name="Mondo S."/>
            <person name="Pangilinan J."/>
            <person name="Riley R."/>
            <person name="Labutti K."/>
            <person name="Andreopoulos B."/>
            <person name="Lipzen A."/>
            <person name="Chen C."/>
            <person name="Yanf M."/>
            <person name="Daum C."/>
            <person name="Ng V."/>
            <person name="Clum A."/>
            <person name="Steindorff A."/>
            <person name="Ohm R."/>
            <person name="Martin F."/>
            <person name="Silar P."/>
            <person name="Natvig D."/>
            <person name="Lalanne C."/>
            <person name="Gautier V."/>
            <person name="Ament-Velasquez S.L."/>
            <person name="Kruys A."/>
            <person name="Hutchinson M.I."/>
            <person name="Powell A.J."/>
            <person name="Barry K."/>
            <person name="Miller A.N."/>
            <person name="Grigoriev I.V."/>
            <person name="Debuchy R."/>
            <person name="Gladieux P."/>
            <person name="Thoren M.H."/>
            <person name="Johannesson H."/>
        </authorList>
    </citation>
    <scope>NUCLEOTIDE SEQUENCE</scope>
    <source>
        <strain evidence="2">SMH4607-1</strain>
    </source>
</reference>
<comment type="caution">
    <text evidence="2">The sequence shown here is derived from an EMBL/GenBank/DDBJ whole genome shotgun (WGS) entry which is preliminary data.</text>
</comment>
<keyword evidence="1" id="KW-0732">Signal</keyword>
<feature type="signal peptide" evidence="1">
    <location>
        <begin position="1"/>
        <end position="23"/>
    </location>
</feature>
<accession>A0AA40B1M5</accession>
<protein>
    <submittedName>
        <fullName evidence="2">Uncharacterized protein</fullName>
    </submittedName>
</protein>
<evidence type="ECO:0000313" key="3">
    <source>
        <dbReference type="Proteomes" id="UP001172102"/>
    </source>
</evidence>
<feature type="chain" id="PRO_5041244332" evidence="1">
    <location>
        <begin position="24"/>
        <end position="188"/>
    </location>
</feature>
<proteinExistence type="predicted"/>
<dbReference type="EMBL" id="JAUKUA010000002">
    <property type="protein sequence ID" value="KAK0725910.1"/>
    <property type="molecule type" value="Genomic_DNA"/>
</dbReference>
<name>A0AA40B1M5_9PEZI</name>
<evidence type="ECO:0000256" key="1">
    <source>
        <dbReference type="SAM" id="SignalP"/>
    </source>
</evidence>
<keyword evidence="3" id="KW-1185">Reference proteome</keyword>
<organism evidence="2 3">
    <name type="scientific">Lasiosphaeris hirsuta</name>
    <dbReference type="NCBI Taxonomy" id="260670"/>
    <lineage>
        <taxon>Eukaryota</taxon>
        <taxon>Fungi</taxon>
        <taxon>Dikarya</taxon>
        <taxon>Ascomycota</taxon>
        <taxon>Pezizomycotina</taxon>
        <taxon>Sordariomycetes</taxon>
        <taxon>Sordariomycetidae</taxon>
        <taxon>Sordariales</taxon>
        <taxon>Lasiosphaeriaceae</taxon>
        <taxon>Lasiosphaeris</taxon>
    </lineage>
</organism>
<dbReference type="Proteomes" id="UP001172102">
    <property type="component" value="Unassembled WGS sequence"/>
</dbReference>